<evidence type="ECO:0000313" key="1">
    <source>
        <dbReference type="EMBL" id="KAF7674839.1"/>
    </source>
</evidence>
<dbReference type="GeneID" id="62205824"/>
<reference evidence="1" key="2">
    <citation type="submission" date="2020-08" db="EMBL/GenBank/DDBJ databases">
        <title>Draft Genome Sequence of Cumin Blight Pathogen Alternaria burnsii.</title>
        <authorList>
            <person name="Feng Z."/>
        </authorList>
    </citation>
    <scope>NUCLEOTIDE SEQUENCE</scope>
    <source>
        <strain evidence="1">CBS107.38</strain>
    </source>
</reference>
<dbReference type="EMBL" id="JAAABM010000010">
    <property type="protein sequence ID" value="KAF7674839.1"/>
    <property type="molecule type" value="Genomic_DNA"/>
</dbReference>
<proteinExistence type="predicted"/>
<dbReference type="RefSeq" id="XP_038785134.1">
    <property type="nucleotide sequence ID" value="XM_038932646.1"/>
</dbReference>
<organism evidence="1 2">
    <name type="scientific">Alternaria burnsii</name>
    <dbReference type="NCBI Taxonomy" id="1187904"/>
    <lineage>
        <taxon>Eukaryota</taxon>
        <taxon>Fungi</taxon>
        <taxon>Dikarya</taxon>
        <taxon>Ascomycota</taxon>
        <taxon>Pezizomycotina</taxon>
        <taxon>Dothideomycetes</taxon>
        <taxon>Pleosporomycetidae</taxon>
        <taxon>Pleosporales</taxon>
        <taxon>Pleosporineae</taxon>
        <taxon>Pleosporaceae</taxon>
        <taxon>Alternaria</taxon>
        <taxon>Alternaria sect. Alternaria</taxon>
    </lineage>
</organism>
<accession>A0A8H7B0Q0</accession>
<dbReference type="AlphaFoldDB" id="A0A8H7B0Q0"/>
<keyword evidence="2" id="KW-1185">Reference proteome</keyword>
<comment type="caution">
    <text evidence="1">The sequence shown here is derived from an EMBL/GenBank/DDBJ whole genome shotgun (WGS) entry which is preliminary data.</text>
</comment>
<dbReference type="Proteomes" id="UP000596902">
    <property type="component" value="Unassembled WGS sequence"/>
</dbReference>
<gene>
    <name evidence="1" type="ORF">GT037_007599</name>
</gene>
<sequence length="74" mass="8008">MCSSSHRWARIGGGKKLTVNTVGTQAHSPVHEGDEQELERMAVVVLVVMQGTRPVKVAVFVELRAQVNVLLAAD</sequence>
<reference evidence="1" key="1">
    <citation type="submission" date="2020-01" db="EMBL/GenBank/DDBJ databases">
        <authorList>
            <person name="Feng Z.H.Z."/>
        </authorList>
    </citation>
    <scope>NUCLEOTIDE SEQUENCE</scope>
    <source>
        <strain evidence="1">CBS107.38</strain>
    </source>
</reference>
<protein>
    <submittedName>
        <fullName evidence="1">Uncharacterized protein</fullName>
    </submittedName>
</protein>
<name>A0A8H7B0Q0_9PLEO</name>
<evidence type="ECO:0000313" key="2">
    <source>
        <dbReference type="Proteomes" id="UP000596902"/>
    </source>
</evidence>